<evidence type="ECO:0000256" key="1">
    <source>
        <dbReference type="SAM" id="MobiDB-lite"/>
    </source>
</evidence>
<dbReference type="Proteomes" id="UP000722791">
    <property type="component" value="Unassembled WGS sequence"/>
</dbReference>
<feature type="region of interest" description="Disordered" evidence="1">
    <location>
        <begin position="339"/>
        <end position="363"/>
    </location>
</feature>
<organism evidence="2 3">
    <name type="scientific">Volvox reticuliferus</name>
    <dbReference type="NCBI Taxonomy" id="1737510"/>
    <lineage>
        <taxon>Eukaryota</taxon>
        <taxon>Viridiplantae</taxon>
        <taxon>Chlorophyta</taxon>
        <taxon>core chlorophytes</taxon>
        <taxon>Chlorophyceae</taxon>
        <taxon>CS clade</taxon>
        <taxon>Chlamydomonadales</taxon>
        <taxon>Volvocaceae</taxon>
        <taxon>Volvox</taxon>
    </lineage>
</organism>
<gene>
    <name evidence="2" type="ORF">Vretimale_2853</name>
</gene>
<dbReference type="OrthoDB" id="549351at2759"/>
<dbReference type="AlphaFoldDB" id="A0A8J4D779"/>
<proteinExistence type="predicted"/>
<comment type="caution">
    <text evidence="2">The sequence shown here is derived from an EMBL/GenBank/DDBJ whole genome shotgun (WGS) entry which is preliminary data.</text>
</comment>
<name>A0A8J4D779_9CHLO</name>
<feature type="region of interest" description="Disordered" evidence="1">
    <location>
        <begin position="56"/>
        <end position="90"/>
    </location>
</feature>
<evidence type="ECO:0000313" key="2">
    <source>
        <dbReference type="EMBL" id="GIL97104.1"/>
    </source>
</evidence>
<accession>A0A8J4D779</accession>
<protein>
    <submittedName>
        <fullName evidence="2">Uncharacterized protein</fullName>
    </submittedName>
</protein>
<dbReference type="EMBL" id="BNCQ01000004">
    <property type="protein sequence ID" value="GIL97104.1"/>
    <property type="molecule type" value="Genomic_DNA"/>
</dbReference>
<sequence length="532" mass="55682">MDDHATRHSQRAAAGHSKAVRQDYVPPDTRIIGPDGTLRILGRRVEAMDPVMAFHKFNPTRRDSKNGKRLKPGAVGTKTSRRNGGAASLPFGRKATKGIAGAGDGLIEGILRRPMDVLGRIPFMNMLVTAALAHRVWSFVTRRFFGGGASGGSAAARIGDRQLAKRGGEYDDDDEEDEDDDLNERAEELLGRMQHASMLPTMLRSSLPRPHRTSLAKRAAQQYHSRPRGYRTAHQIIHGGPANATTNGVLDAGIRGSNKAGQAAGGAGRRQAQRRQLGKLEKMDLIVRQQVRAAMLAQQRQQEHLLQQQIQLGALEAGPSCGTRLRGLSVAQAAVDHAGSNGSSCAVQRQSPLPLPHPNPQHASSGPLVLAGIGATPAAAGAVLPLHGLELGMPPPPAFRPLPPELRARLQGMRQTGAAAMAPAFRAAAAGPPPAPQAGAQLPCANNDTGLGAAAAFGIGSSGNGWEGAIENETSARAQGQSQLQGQDEGPIGNGIAALVSGKFEDSDAKIVVPRVARSARNASKAVDGAGT</sequence>
<feature type="region of interest" description="Disordered" evidence="1">
    <location>
        <begin position="1"/>
        <end position="30"/>
    </location>
</feature>
<reference evidence="2" key="1">
    <citation type="journal article" date="2021" name="Proc. Natl. Acad. Sci. U.S.A.">
        <title>Three genomes in the algal genus Volvox reveal the fate of a haploid sex-determining region after a transition to homothallism.</title>
        <authorList>
            <person name="Yamamoto K."/>
            <person name="Hamaji T."/>
            <person name="Kawai-Toyooka H."/>
            <person name="Matsuzaki R."/>
            <person name="Takahashi F."/>
            <person name="Nishimura Y."/>
            <person name="Kawachi M."/>
            <person name="Noguchi H."/>
            <person name="Minakuchi Y."/>
            <person name="Umen J.G."/>
            <person name="Toyoda A."/>
            <person name="Nozaki H."/>
        </authorList>
    </citation>
    <scope>NUCLEOTIDE SEQUENCE</scope>
    <source>
        <strain evidence="2">NIES-3785</strain>
    </source>
</reference>
<evidence type="ECO:0000313" key="3">
    <source>
        <dbReference type="Proteomes" id="UP000722791"/>
    </source>
</evidence>
<feature type="compositionally biased region" description="Polar residues" evidence="1">
    <location>
        <begin position="340"/>
        <end position="351"/>
    </location>
</feature>